<dbReference type="Proteomes" id="UP000236592">
    <property type="component" value="Chromosome"/>
</dbReference>
<evidence type="ECO:0000256" key="1">
    <source>
        <dbReference type="SAM" id="Phobius"/>
    </source>
</evidence>
<dbReference type="EMBL" id="CP025938">
    <property type="protein sequence ID" value="AUS06049.1"/>
    <property type="molecule type" value="Genomic_DNA"/>
</dbReference>
<proteinExistence type="predicted"/>
<gene>
    <name evidence="3" type="ORF">C1A40_11555</name>
</gene>
<keyword evidence="1" id="KW-1133">Transmembrane helix</keyword>
<sequence length="115" mass="13818">MELNQTLMETQNTSNFNRQKFEREEAYLRAEKRLKELKGFYWHGFWYIVVNIFIICMIVFNGGNFFSFGTFATPIFWGIGLAFHAMTVFGVDLLFGKAWQERKIKEYMDKERQNF</sequence>
<evidence type="ECO:0000313" key="3">
    <source>
        <dbReference type="EMBL" id="AUS06049.1"/>
    </source>
</evidence>
<accession>A0A2I7SJG8</accession>
<name>A0A2I7SJG8_9FLAO</name>
<dbReference type="AlphaFoldDB" id="A0A2I7SJG8"/>
<feature type="transmembrane region" description="Helical" evidence="1">
    <location>
        <begin position="75"/>
        <end position="95"/>
    </location>
</feature>
<dbReference type="OrthoDB" id="1495672at2"/>
<feature type="transmembrane region" description="Helical" evidence="1">
    <location>
        <begin position="40"/>
        <end position="63"/>
    </location>
</feature>
<evidence type="ECO:0000259" key="2">
    <source>
        <dbReference type="Pfam" id="PF13239"/>
    </source>
</evidence>
<keyword evidence="4" id="KW-1185">Reference proteome</keyword>
<protein>
    <recommendedName>
        <fullName evidence="2">2TM domain-containing protein</fullName>
    </recommendedName>
</protein>
<keyword evidence="1" id="KW-0472">Membrane</keyword>
<evidence type="ECO:0000313" key="4">
    <source>
        <dbReference type="Proteomes" id="UP000236592"/>
    </source>
</evidence>
<dbReference type="Pfam" id="PF13239">
    <property type="entry name" value="2TM"/>
    <property type="match status" value="1"/>
</dbReference>
<dbReference type="InterPro" id="IPR025698">
    <property type="entry name" value="2TM_dom"/>
</dbReference>
<keyword evidence="1" id="KW-0812">Transmembrane</keyword>
<dbReference type="KEGG" id="taj:C1A40_11555"/>
<organism evidence="3 4">
    <name type="scientific">Pseudotamlana carrageenivorans</name>
    <dbReference type="NCBI Taxonomy" id="2069432"/>
    <lineage>
        <taxon>Bacteria</taxon>
        <taxon>Pseudomonadati</taxon>
        <taxon>Bacteroidota</taxon>
        <taxon>Flavobacteriia</taxon>
        <taxon>Flavobacteriales</taxon>
        <taxon>Flavobacteriaceae</taxon>
        <taxon>Pseudotamlana</taxon>
    </lineage>
</organism>
<reference evidence="4" key="1">
    <citation type="submission" date="2018-01" db="EMBL/GenBank/DDBJ databases">
        <title>Complete genome of Tamlana sp. UJ94.</title>
        <authorList>
            <person name="Jung J."/>
            <person name="Chung D."/>
            <person name="Bae S.S."/>
            <person name="Baek K."/>
        </authorList>
    </citation>
    <scope>NUCLEOTIDE SEQUENCE [LARGE SCALE GENOMIC DNA]</scope>
    <source>
        <strain evidence="4">UJ94</strain>
    </source>
</reference>
<feature type="domain" description="2TM" evidence="2">
    <location>
        <begin position="29"/>
        <end position="109"/>
    </location>
</feature>